<dbReference type="InterPro" id="IPR009057">
    <property type="entry name" value="Homeodomain-like_sf"/>
</dbReference>
<dbReference type="Pfam" id="PF00440">
    <property type="entry name" value="TetR_N"/>
    <property type="match status" value="1"/>
</dbReference>
<dbReference type="RefSeq" id="WP_265680279.1">
    <property type="nucleotide sequence ID" value="NZ_CP120863.1"/>
</dbReference>
<dbReference type="InterPro" id="IPR036271">
    <property type="entry name" value="Tet_transcr_reg_TetR-rel_C_sf"/>
</dbReference>
<dbReference type="PANTHER" id="PTHR30055:SF222">
    <property type="entry name" value="REGULATORY PROTEIN"/>
    <property type="match status" value="1"/>
</dbReference>
<dbReference type="PANTHER" id="PTHR30055">
    <property type="entry name" value="HTH-TYPE TRANSCRIPTIONAL REGULATOR RUTR"/>
    <property type="match status" value="1"/>
</dbReference>
<dbReference type="Gene3D" id="1.10.357.10">
    <property type="entry name" value="Tetracycline Repressor, domain 2"/>
    <property type="match status" value="1"/>
</dbReference>
<accession>A0ABY8F2A5</accession>
<name>A0ABY8F2A5_9HYPH</name>
<evidence type="ECO:0000259" key="3">
    <source>
        <dbReference type="PROSITE" id="PS50977"/>
    </source>
</evidence>
<dbReference type="EMBL" id="CP120863">
    <property type="protein sequence ID" value="WFE89617.1"/>
    <property type="molecule type" value="Genomic_DNA"/>
</dbReference>
<keyword evidence="1 2" id="KW-0238">DNA-binding</keyword>
<keyword evidence="5" id="KW-1185">Reference proteome</keyword>
<dbReference type="InterPro" id="IPR050109">
    <property type="entry name" value="HTH-type_TetR-like_transc_reg"/>
</dbReference>
<gene>
    <name evidence="4" type="ORF">K1718_26265</name>
</gene>
<reference evidence="4 5" key="1">
    <citation type="submission" date="2023-03" db="EMBL/GenBank/DDBJ databases">
        <title>Roseibium porphyridii sp. nov. and Roseibium rhodosorbium sp. nov. isolated from marine algae, Porphyridium cruentum and Rhodosorus marinus, respectively.</title>
        <authorList>
            <person name="Lee M.W."/>
            <person name="Choi B.J."/>
            <person name="Lee J.K."/>
            <person name="Choi D.G."/>
            <person name="Baek J.H."/>
            <person name="Bayburt H."/>
            <person name="Kim J.M."/>
            <person name="Han D.M."/>
            <person name="Kim K.H."/>
            <person name="Jeon C.O."/>
        </authorList>
    </citation>
    <scope>NUCLEOTIDE SEQUENCE [LARGE SCALE GENOMIC DNA]</scope>
    <source>
        <strain evidence="4 5">KMA01</strain>
    </source>
</reference>
<proteinExistence type="predicted"/>
<organism evidence="4 5">
    <name type="scientific">Roseibium porphyridii</name>
    <dbReference type="NCBI Taxonomy" id="2866279"/>
    <lineage>
        <taxon>Bacteria</taxon>
        <taxon>Pseudomonadati</taxon>
        <taxon>Pseudomonadota</taxon>
        <taxon>Alphaproteobacteria</taxon>
        <taxon>Hyphomicrobiales</taxon>
        <taxon>Stappiaceae</taxon>
        <taxon>Roseibium</taxon>
    </lineage>
</organism>
<feature type="DNA-binding region" description="H-T-H motif" evidence="2">
    <location>
        <begin position="30"/>
        <end position="49"/>
    </location>
</feature>
<evidence type="ECO:0000313" key="4">
    <source>
        <dbReference type="EMBL" id="WFE89617.1"/>
    </source>
</evidence>
<feature type="domain" description="HTH tetR-type" evidence="3">
    <location>
        <begin position="7"/>
        <end position="67"/>
    </location>
</feature>
<evidence type="ECO:0000256" key="2">
    <source>
        <dbReference type="PROSITE-ProRule" id="PRU00335"/>
    </source>
</evidence>
<evidence type="ECO:0000256" key="1">
    <source>
        <dbReference type="ARBA" id="ARBA00023125"/>
    </source>
</evidence>
<dbReference type="SUPFAM" id="SSF46689">
    <property type="entry name" value="Homeodomain-like"/>
    <property type="match status" value="1"/>
</dbReference>
<dbReference type="Proteomes" id="UP001209803">
    <property type="component" value="Chromosome"/>
</dbReference>
<sequence>MARPKTGDKPQELRKATVDEVAAIGSTAVSVNKVAARAGLSVGTIYRYHRSKDELLFAVFLDVKRDIHDAMMSAAAQHQETADRLRAMWFALVDYGFRAPRDFQMVELMSTETRIQASDNEELKRLMSEVLAEIQQGIDDGTLVKANVRTIETVLASPAITLARRVAMGRQGIDKEEVDRIFSLVWRGVAHDQSTFQTRA</sequence>
<dbReference type="InterPro" id="IPR001647">
    <property type="entry name" value="HTH_TetR"/>
</dbReference>
<evidence type="ECO:0000313" key="5">
    <source>
        <dbReference type="Proteomes" id="UP001209803"/>
    </source>
</evidence>
<dbReference type="PROSITE" id="PS50977">
    <property type="entry name" value="HTH_TETR_2"/>
    <property type="match status" value="1"/>
</dbReference>
<dbReference type="SUPFAM" id="SSF48498">
    <property type="entry name" value="Tetracyclin repressor-like, C-terminal domain"/>
    <property type="match status" value="1"/>
</dbReference>
<protein>
    <submittedName>
        <fullName evidence="4">TetR/AcrR family transcriptional regulator</fullName>
    </submittedName>
</protein>